<dbReference type="EMBL" id="JACYFG010000051">
    <property type="protein sequence ID" value="MBD5781657.1"/>
    <property type="molecule type" value="Genomic_DNA"/>
</dbReference>
<proteinExistence type="predicted"/>
<gene>
    <name evidence="1" type="ORF">IEN85_19305</name>
</gene>
<keyword evidence="2" id="KW-1185">Reference proteome</keyword>
<evidence type="ECO:0000313" key="2">
    <source>
        <dbReference type="Proteomes" id="UP000622317"/>
    </source>
</evidence>
<organism evidence="1 2">
    <name type="scientific">Pelagicoccus enzymogenes</name>
    <dbReference type="NCBI Taxonomy" id="2773457"/>
    <lineage>
        <taxon>Bacteria</taxon>
        <taxon>Pseudomonadati</taxon>
        <taxon>Verrucomicrobiota</taxon>
        <taxon>Opitutia</taxon>
        <taxon>Puniceicoccales</taxon>
        <taxon>Pelagicoccaceae</taxon>
        <taxon>Pelagicoccus</taxon>
    </lineage>
</organism>
<dbReference type="Proteomes" id="UP000622317">
    <property type="component" value="Unassembled WGS sequence"/>
</dbReference>
<comment type="caution">
    <text evidence="1">The sequence shown here is derived from an EMBL/GenBank/DDBJ whole genome shotgun (WGS) entry which is preliminary data.</text>
</comment>
<dbReference type="AlphaFoldDB" id="A0A927FB02"/>
<sequence length="511" mass="58899">MKLAKAVPNIPTQIELKRIASAYVIDYKNLDEAEIRAALIKTGPQYYYDSNVEKALHGLFMHPDRNLRVLSRILIKEVLLNQDNFLQPKKETEDEVIEYQQSIIDRSNIDLFQKHNPRCKDLELFHFLVETAWENDDLLSVDEQRLIEKVRERMKITETEFGIIEAKLARYPKAGNELHTRGDIEDARRALQAAGLLFSLRNDDGTDFDVIPDEVALSIRRVLGIEIKRHGYRELLSHKCVRSKAYYLDILGKCEIEADKRMTVEELQNVIIEQLQPTKFLGGLTPRDGVEMATFRKWCEDLKLPVSGTKSDYIERITSFYDNLFEKAEDIADPRELLYQHYERFATRDLAFCRGQQLIDKDIDCERKFEEATNYLFQHRLHHKPLKLIGSAHADGILSYQDKVILWDNKSKESPVHLKDHIKQFQGYIQTSERPVAGFWVIGPDFTPESIAQAMQLTVESGTPVTLIRAADLKDIAERWEKKSAGKTDDPFPLGYLIQPGILNTALVAAI</sequence>
<evidence type="ECO:0000313" key="1">
    <source>
        <dbReference type="EMBL" id="MBD5781657.1"/>
    </source>
</evidence>
<name>A0A927FB02_9BACT</name>
<protein>
    <recommendedName>
        <fullName evidence="3">SAP domain-containing protein</fullName>
    </recommendedName>
</protein>
<dbReference type="RefSeq" id="WP_191618741.1">
    <property type="nucleotide sequence ID" value="NZ_JACYFG010000051.1"/>
</dbReference>
<evidence type="ECO:0008006" key="3">
    <source>
        <dbReference type="Google" id="ProtNLM"/>
    </source>
</evidence>
<accession>A0A927FB02</accession>
<reference evidence="1" key="1">
    <citation type="submission" date="2020-09" db="EMBL/GenBank/DDBJ databases">
        <title>Pelagicoccus enzymogenes sp. nov. with an EPS production, isolated from marine sediment.</title>
        <authorList>
            <person name="Feng X."/>
        </authorList>
    </citation>
    <scope>NUCLEOTIDE SEQUENCE</scope>
    <source>
        <strain evidence="1">NFK12</strain>
    </source>
</reference>